<proteinExistence type="predicted"/>
<evidence type="ECO:0000313" key="1">
    <source>
        <dbReference type="EMBL" id="HJD31558.1"/>
    </source>
</evidence>
<feature type="non-terminal residue" evidence="1">
    <location>
        <position position="67"/>
    </location>
</feature>
<dbReference type="AlphaFoldDB" id="A0A9D2U0T3"/>
<organism evidence="1 2">
    <name type="scientific">Candidatus Eisenbergiella stercorigallinarum</name>
    <dbReference type="NCBI Taxonomy" id="2838557"/>
    <lineage>
        <taxon>Bacteria</taxon>
        <taxon>Bacillati</taxon>
        <taxon>Bacillota</taxon>
        <taxon>Clostridia</taxon>
        <taxon>Lachnospirales</taxon>
        <taxon>Lachnospiraceae</taxon>
        <taxon>Eisenbergiella</taxon>
    </lineage>
</organism>
<reference evidence="1" key="1">
    <citation type="journal article" date="2021" name="PeerJ">
        <title>Extensive microbial diversity within the chicken gut microbiome revealed by metagenomics and culture.</title>
        <authorList>
            <person name="Gilroy R."/>
            <person name="Ravi A."/>
            <person name="Getino M."/>
            <person name="Pursley I."/>
            <person name="Horton D.L."/>
            <person name="Alikhan N.F."/>
            <person name="Baker D."/>
            <person name="Gharbi K."/>
            <person name="Hall N."/>
            <person name="Watson M."/>
            <person name="Adriaenssens E.M."/>
            <person name="Foster-Nyarko E."/>
            <person name="Jarju S."/>
            <person name="Secka A."/>
            <person name="Antonio M."/>
            <person name="Oren A."/>
            <person name="Chaudhuri R.R."/>
            <person name="La Ragione R."/>
            <person name="Hildebrand F."/>
            <person name="Pallen M.J."/>
        </authorList>
    </citation>
    <scope>NUCLEOTIDE SEQUENCE</scope>
    <source>
        <strain evidence="1">ChiHjej8B7-25341</strain>
    </source>
</reference>
<reference evidence="1" key="2">
    <citation type="submission" date="2021-04" db="EMBL/GenBank/DDBJ databases">
        <authorList>
            <person name="Gilroy R."/>
        </authorList>
    </citation>
    <scope>NUCLEOTIDE SEQUENCE</scope>
    <source>
        <strain evidence="1">ChiHjej8B7-25341</strain>
    </source>
</reference>
<dbReference type="EMBL" id="DWUW01000176">
    <property type="protein sequence ID" value="HJD31558.1"/>
    <property type="molecule type" value="Genomic_DNA"/>
</dbReference>
<protein>
    <submittedName>
        <fullName evidence="1">Uncharacterized protein</fullName>
    </submittedName>
</protein>
<comment type="caution">
    <text evidence="1">The sequence shown here is derived from an EMBL/GenBank/DDBJ whole genome shotgun (WGS) entry which is preliminary data.</text>
</comment>
<accession>A0A9D2U0T3</accession>
<gene>
    <name evidence="1" type="ORF">H9912_06410</name>
</gene>
<sequence>MNRGDFFLRGFGFGAENLQIKIENPLLPNWKKCDSISNVQVISAQITAPRGKKRTGLLGQAVKTSPF</sequence>
<name>A0A9D2U0T3_9FIRM</name>
<dbReference type="Proteomes" id="UP000823851">
    <property type="component" value="Unassembled WGS sequence"/>
</dbReference>
<evidence type="ECO:0000313" key="2">
    <source>
        <dbReference type="Proteomes" id="UP000823851"/>
    </source>
</evidence>